<reference evidence="1" key="1">
    <citation type="journal article" date="2023" name="Insect Mol. Biol.">
        <title>Genome sequencing provides insights into the evolution of gene families encoding plant cell wall-degrading enzymes in longhorned beetles.</title>
        <authorList>
            <person name="Shin N.R."/>
            <person name="Okamura Y."/>
            <person name="Kirsch R."/>
            <person name="Pauchet Y."/>
        </authorList>
    </citation>
    <scope>NUCLEOTIDE SEQUENCE</scope>
    <source>
        <strain evidence="1">MMC_N1</strain>
    </source>
</reference>
<evidence type="ECO:0000313" key="2">
    <source>
        <dbReference type="Proteomes" id="UP001162164"/>
    </source>
</evidence>
<name>A0ABQ9JXN4_9CUCU</name>
<proteinExistence type="predicted"/>
<comment type="caution">
    <text evidence="1">The sequence shown here is derived from an EMBL/GenBank/DDBJ whole genome shotgun (WGS) entry which is preliminary data.</text>
</comment>
<keyword evidence="2" id="KW-1185">Reference proteome</keyword>
<evidence type="ECO:0000313" key="1">
    <source>
        <dbReference type="EMBL" id="KAJ8982617.1"/>
    </source>
</evidence>
<accession>A0ABQ9JXN4</accession>
<dbReference type="Proteomes" id="UP001162164">
    <property type="component" value="Unassembled WGS sequence"/>
</dbReference>
<gene>
    <name evidence="1" type="ORF">NQ317_004526</name>
</gene>
<dbReference type="EMBL" id="JAPWTJ010000116">
    <property type="protein sequence ID" value="KAJ8982617.1"/>
    <property type="molecule type" value="Genomic_DNA"/>
</dbReference>
<sequence>MPLVLVEFYILLRSVPISVSFKIHSVALFPIANELLQRDLEKTPIILKPYPDDLKESLGDELVQFAELL</sequence>
<protein>
    <submittedName>
        <fullName evidence="1">Uncharacterized protein</fullName>
    </submittedName>
</protein>
<organism evidence="1 2">
    <name type="scientific">Molorchus minor</name>
    <dbReference type="NCBI Taxonomy" id="1323400"/>
    <lineage>
        <taxon>Eukaryota</taxon>
        <taxon>Metazoa</taxon>
        <taxon>Ecdysozoa</taxon>
        <taxon>Arthropoda</taxon>
        <taxon>Hexapoda</taxon>
        <taxon>Insecta</taxon>
        <taxon>Pterygota</taxon>
        <taxon>Neoptera</taxon>
        <taxon>Endopterygota</taxon>
        <taxon>Coleoptera</taxon>
        <taxon>Polyphaga</taxon>
        <taxon>Cucujiformia</taxon>
        <taxon>Chrysomeloidea</taxon>
        <taxon>Cerambycidae</taxon>
        <taxon>Lamiinae</taxon>
        <taxon>Monochamini</taxon>
        <taxon>Molorchus</taxon>
    </lineage>
</organism>